<dbReference type="Pfam" id="PF00107">
    <property type="entry name" value="ADH_zinc_N"/>
    <property type="match status" value="1"/>
</dbReference>
<dbReference type="SUPFAM" id="SSF51735">
    <property type="entry name" value="NAD(P)-binding Rossmann-fold domains"/>
    <property type="match status" value="1"/>
</dbReference>
<dbReference type="SUPFAM" id="SSF50129">
    <property type="entry name" value="GroES-like"/>
    <property type="match status" value="1"/>
</dbReference>
<dbReference type="Gene3D" id="3.90.180.10">
    <property type="entry name" value="Medium-chain alcohol dehydrogenases, catalytic domain"/>
    <property type="match status" value="1"/>
</dbReference>
<organism evidence="3 4">
    <name type="scientific">Saccharomyces cerevisiae (strain Lalvin EC1118 / Prise de mousse)</name>
    <name type="common">Baker's yeast</name>
    <dbReference type="NCBI Taxonomy" id="643680"/>
    <lineage>
        <taxon>Eukaryota</taxon>
        <taxon>Fungi</taxon>
        <taxon>Dikarya</taxon>
        <taxon>Ascomycota</taxon>
        <taxon>Saccharomycotina</taxon>
        <taxon>Saccharomycetes</taxon>
        <taxon>Saccharomycetales</taxon>
        <taxon>Saccharomycetaceae</taxon>
        <taxon>Saccharomyces</taxon>
    </lineage>
</organism>
<feature type="domain" description="Alcohol dehydrogenase-like N-terminal" evidence="2">
    <location>
        <begin position="72"/>
        <end position="161"/>
    </location>
</feature>
<dbReference type="PANTHER" id="PTHR45348:SF2">
    <property type="entry name" value="ZINC-TYPE ALCOHOL DEHYDROGENASE-LIKE PROTEIN C2E1P3.01"/>
    <property type="match status" value="1"/>
</dbReference>
<dbReference type="AlphaFoldDB" id="C8Z7L3"/>
<dbReference type="PANTHER" id="PTHR45348">
    <property type="entry name" value="HYPOTHETICAL OXIDOREDUCTASE (EUROFUNG)"/>
    <property type="match status" value="1"/>
</dbReference>
<dbReference type="OrthoDB" id="48317at2759"/>
<dbReference type="CDD" id="cd08249">
    <property type="entry name" value="enoyl_reductase_like"/>
    <property type="match status" value="1"/>
</dbReference>
<gene>
    <name evidence="3" type="ORF">EC1118_1F14_0023g</name>
</gene>
<protein>
    <submittedName>
        <fullName evidence="3">EC1118_1F14_0023p</fullName>
    </submittedName>
</protein>
<accession>C8Z7L3</accession>
<dbReference type="HOGENOM" id="CLU_026673_16_2_1"/>
<dbReference type="InterPro" id="IPR036291">
    <property type="entry name" value="NAD(P)-bd_dom_sf"/>
</dbReference>
<dbReference type="Proteomes" id="UP000000286">
    <property type="component" value="Chromosome VI"/>
</dbReference>
<evidence type="ECO:0000313" key="3">
    <source>
        <dbReference type="EMBL" id="CAY79379.1"/>
    </source>
</evidence>
<proteinExistence type="predicted"/>
<reference evidence="3 4" key="1">
    <citation type="journal article" date="2009" name="Proc. Natl. Acad. Sci. U.S.A.">
        <title>Eukaryote-to-eukaryote gene transfer events revealed by the genome sequence of the wine yeast Saccharomyces cerevisiae EC1118.</title>
        <authorList>
            <person name="Novo M."/>
            <person name="Bigey F."/>
            <person name="Beyne E."/>
            <person name="Galeote V."/>
            <person name="Gavory F."/>
            <person name="Mallet S."/>
            <person name="Cambot B."/>
            <person name="Legras J.L."/>
            <person name="Wincker P."/>
            <person name="Casaregola S."/>
            <person name="Dequin S."/>
        </authorList>
    </citation>
    <scope>NUCLEOTIDE SEQUENCE [LARGE SCALE GENOMIC DNA]</scope>
    <source>
        <strain evidence="4">Lalvin EC1118 / Prise de mousse</strain>
    </source>
</reference>
<dbReference type="InterPro" id="IPR047122">
    <property type="entry name" value="Trans-enoyl_RdTase-like"/>
</dbReference>
<evidence type="ECO:0000313" key="4">
    <source>
        <dbReference type="Proteomes" id="UP000000286"/>
    </source>
</evidence>
<sequence>MLKRSYPDFHHYIGESSHRNIEGVHEFKSRKIYEDDISVVKIPKLQRGLIVSTFDKELTLASDLPVKQHLGEYEILIQNKHIGLNHVDWKSKKYRFNIYSFPWVNGRESGGVVVKRGSKVDKKQFPLLTEVFLASTSYRNLETSTFQEYTVFDSRLVWKLPQQRLPNGRISRRFDLDFAAGVGVGLVTAGSAVSSLVELASTIETDLPKLGNIVIWGGSSSVGLYAIQLARASKRFNKIIVVSASKHEEYLVELGATYVVDRYQSEQEIAEEISSLCPDGVDYGVDVISKETAKLLTKILDNGGGDTKRLVCVVGTPQISPDSFGKNAKRKFVIESVNIKKFHEDLAFGSWFVNYTSRLFEKGELKPIKAIKIFKSLDNFGEGIKNGLRELEERGASAEKFVASL</sequence>
<feature type="domain" description="Alcohol dehydrogenase-like C-terminal" evidence="1">
    <location>
        <begin position="222"/>
        <end position="304"/>
    </location>
</feature>
<dbReference type="Pfam" id="PF08240">
    <property type="entry name" value="ADH_N"/>
    <property type="match status" value="1"/>
</dbReference>
<dbReference type="InterPro" id="IPR013149">
    <property type="entry name" value="ADH-like_C"/>
</dbReference>
<dbReference type="InterPro" id="IPR011032">
    <property type="entry name" value="GroES-like_sf"/>
</dbReference>
<dbReference type="EMBL" id="FN393068">
    <property type="protein sequence ID" value="CAY79379.1"/>
    <property type="molecule type" value="Genomic_DNA"/>
</dbReference>
<dbReference type="InterPro" id="IPR013154">
    <property type="entry name" value="ADH-like_N"/>
</dbReference>
<name>C8Z7L3_YEAS8</name>
<evidence type="ECO:0000259" key="1">
    <source>
        <dbReference type="Pfam" id="PF00107"/>
    </source>
</evidence>
<evidence type="ECO:0000259" key="2">
    <source>
        <dbReference type="Pfam" id="PF08240"/>
    </source>
</evidence>
<dbReference type="GO" id="GO:0016651">
    <property type="term" value="F:oxidoreductase activity, acting on NAD(P)H"/>
    <property type="evidence" value="ECO:0007669"/>
    <property type="project" value="InterPro"/>
</dbReference>
<dbReference type="Gene3D" id="3.40.50.720">
    <property type="entry name" value="NAD(P)-binding Rossmann-like Domain"/>
    <property type="match status" value="1"/>
</dbReference>